<feature type="non-terminal residue" evidence="1">
    <location>
        <position position="113"/>
    </location>
</feature>
<accession>X1DTK1</accession>
<organism evidence="1">
    <name type="scientific">marine sediment metagenome</name>
    <dbReference type="NCBI Taxonomy" id="412755"/>
    <lineage>
        <taxon>unclassified sequences</taxon>
        <taxon>metagenomes</taxon>
        <taxon>ecological metagenomes</taxon>
    </lineage>
</organism>
<proteinExistence type="predicted"/>
<name>X1DTK1_9ZZZZ</name>
<gene>
    <name evidence="1" type="ORF">S01H4_63095</name>
</gene>
<evidence type="ECO:0000313" key="1">
    <source>
        <dbReference type="EMBL" id="GAH11555.1"/>
    </source>
</evidence>
<dbReference type="EMBL" id="BART01037841">
    <property type="protein sequence ID" value="GAH11555.1"/>
    <property type="molecule type" value="Genomic_DNA"/>
</dbReference>
<dbReference type="Gene3D" id="3.30.70.370">
    <property type="match status" value="1"/>
</dbReference>
<dbReference type="InterPro" id="IPR043502">
    <property type="entry name" value="DNA/RNA_pol_sf"/>
</dbReference>
<dbReference type="AlphaFoldDB" id="X1DTK1"/>
<dbReference type="SUPFAM" id="SSF56672">
    <property type="entry name" value="DNA/RNA polymerases"/>
    <property type="match status" value="1"/>
</dbReference>
<sequence length="113" mass="12173">MTNQALAENGKLRVPLNYYGGHTGRWSGGEGINLQNLGGRGRAGMGTDPLISAMRGLLCAPIDGSIPIERNIFPIVDSAQIEARLLAWIAGQQDLTEGFRNGEDIYSVFATRL</sequence>
<comment type="caution">
    <text evidence="1">The sequence shown here is derived from an EMBL/GenBank/DDBJ whole genome shotgun (WGS) entry which is preliminary data.</text>
</comment>
<dbReference type="Gene3D" id="1.10.150.20">
    <property type="entry name" value="5' to 3' exonuclease, C-terminal subdomain"/>
    <property type="match status" value="1"/>
</dbReference>
<reference evidence="1" key="1">
    <citation type="journal article" date="2014" name="Front. Microbiol.">
        <title>High frequency of phylogenetically diverse reductive dehalogenase-homologous genes in deep subseafloor sedimentary metagenomes.</title>
        <authorList>
            <person name="Kawai M."/>
            <person name="Futagami T."/>
            <person name="Toyoda A."/>
            <person name="Takaki Y."/>
            <person name="Nishi S."/>
            <person name="Hori S."/>
            <person name="Arai W."/>
            <person name="Tsubouchi T."/>
            <person name="Morono Y."/>
            <person name="Uchiyama I."/>
            <person name="Ito T."/>
            <person name="Fujiyama A."/>
            <person name="Inagaki F."/>
            <person name="Takami H."/>
        </authorList>
    </citation>
    <scope>NUCLEOTIDE SEQUENCE</scope>
    <source>
        <strain evidence="1">Expedition CK06-06</strain>
    </source>
</reference>
<protein>
    <submittedName>
        <fullName evidence="1">Uncharacterized protein</fullName>
    </submittedName>
</protein>